<dbReference type="OrthoDB" id="5188280at2"/>
<comment type="caution">
    <text evidence="2">The sequence shown here is derived from an EMBL/GenBank/DDBJ whole genome shotgun (WGS) entry which is preliminary data.</text>
</comment>
<dbReference type="AlphaFoldDB" id="A0A366K7M5"/>
<feature type="compositionally biased region" description="Basic and acidic residues" evidence="1">
    <location>
        <begin position="199"/>
        <end position="213"/>
    </location>
</feature>
<evidence type="ECO:0000313" key="2">
    <source>
        <dbReference type="EMBL" id="RBP97252.1"/>
    </source>
</evidence>
<protein>
    <recommendedName>
        <fullName evidence="4">Thymidine phosphorylase</fullName>
    </recommendedName>
</protein>
<sequence length="250" mass="26886">MYASRTVFAPTRLGSSRPSRPGQLDQQLADNLAGGLDPQAVSEMSHASAAALLNQVHASQDPTVVQRVLKLVDVEGVDIIAQLWSDADPDSLPGVLWRLYLLRTWMQRDQDAIAALWRLGEPEASTASAIAGIDQTPGAEDISRTADSILSGAFTGDFAVALDRAGAFTEVIAYGLRMEAKRVAHEGRAKQGSESTAPHAEHSTSAVDHDGKDLSDQTRAARIMHRAANLDVTAKTFIHGADLWRRGKLE</sequence>
<dbReference type="EMBL" id="PDCG01000012">
    <property type="protein sequence ID" value="RBP97252.1"/>
    <property type="molecule type" value="Genomic_DNA"/>
</dbReference>
<proteinExistence type="predicted"/>
<evidence type="ECO:0000313" key="3">
    <source>
        <dbReference type="Proteomes" id="UP000252530"/>
    </source>
</evidence>
<accession>A0A366K7M5</accession>
<keyword evidence="3" id="KW-1185">Reference proteome</keyword>
<dbReference type="Proteomes" id="UP000252530">
    <property type="component" value="Unassembled WGS sequence"/>
</dbReference>
<reference evidence="2 3" key="1">
    <citation type="submission" date="2017-10" db="EMBL/GenBank/DDBJ databases">
        <title>Bifidobacterium xylocopum sp. nov. and Bifidobacterium aemilianum sp. nov., from the carpenter bee (Xylocopa violacea) digestive tract.</title>
        <authorList>
            <person name="Alberoni D."/>
            <person name="Baffoni L."/>
            <person name="Di Gioia D."/>
            <person name="Gaggia F."/>
            <person name="Biavati B."/>
        </authorList>
    </citation>
    <scope>NUCLEOTIDE SEQUENCE [LARGE SCALE GENOMIC DNA]</scope>
    <source>
        <strain evidence="2 3">XV10</strain>
    </source>
</reference>
<feature type="region of interest" description="Disordered" evidence="1">
    <location>
        <begin position="185"/>
        <end position="213"/>
    </location>
</feature>
<gene>
    <name evidence="2" type="ORF">CRD60_07790</name>
</gene>
<evidence type="ECO:0008006" key="4">
    <source>
        <dbReference type="Google" id="ProtNLM"/>
    </source>
</evidence>
<evidence type="ECO:0000256" key="1">
    <source>
        <dbReference type="SAM" id="MobiDB-lite"/>
    </source>
</evidence>
<organism evidence="2 3">
    <name type="scientific">Bifidobacterium aemilianum</name>
    <dbReference type="NCBI Taxonomy" id="2493120"/>
    <lineage>
        <taxon>Bacteria</taxon>
        <taxon>Bacillati</taxon>
        <taxon>Actinomycetota</taxon>
        <taxon>Actinomycetes</taxon>
        <taxon>Bifidobacteriales</taxon>
        <taxon>Bifidobacteriaceae</taxon>
        <taxon>Bifidobacterium</taxon>
    </lineage>
</organism>
<name>A0A366K7M5_9BIFI</name>